<feature type="coiled-coil region" evidence="1">
    <location>
        <begin position="55"/>
        <end position="86"/>
    </location>
</feature>
<protein>
    <submittedName>
        <fullName evidence="3">Uncharacterized protein</fullName>
    </submittedName>
</protein>
<organism evidence="3 4">
    <name type="scientific">Gracilariopsis chorda</name>
    <dbReference type="NCBI Taxonomy" id="448386"/>
    <lineage>
        <taxon>Eukaryota</taxon>
        <taxon>Rhodophyta</taxon>
        <taxon>Florideophyceae</taxon>
        <taxon>Rhodymeniophycidae</taxon>
        <taxon>Gracilariales</taxon>
        <taxon>Gracilariaceae</taxon>
        <taxon>Gracilariopsis</taxon>
    </lineage>
</organism>
<keyword evidence="4" id="KW-1185">Reference proteome</keyword>
<gene>
    <name evidence="3" type="ORF">BWQ96_09528</name>
</gene>
<evidence type="ECO:0000313" key="4">
    <source>
        <dbReference type="Proteomes" id="UP000247409"/>
    </source>
</evidence>
<accession>A0A2V3IFA1</accession>
<dbReference type="Proteomes" id="UP000247409">
    <property type="component" value="Unassembled WGS sequence"/>
</dbReference>
<evidence type="ECO:0000313" key="3">
    <source>
        <dbReference type="EMBL" id="PXF40766.1"/>
    </source>
</evidence>
<reference evidence="3 4" key="1">
    <citation type="journal article" date="2018" name="Mol. Biol. Evol.">
        <title>Analysis of the draft genome of the red seaweed Gracilariopsis chorda provides insights into genome size evolution in Rhodophyta.</title>
        <authorList>
            <person name="Lee J."/>
            <person name="Yang E.C."/>
            <person name="Graf L."/>
            <person name="Yang J.H."/>
            <person name="Qiu H."/>
            <person name="Zel Zion U."/>
            <person name="Chan C.X."/>
            <person name="Stephens T.G."/>
            <person name="Weber A.P.M."/>
            <person name="Boo G.H."/>
            <person name="Boo S.M."/>
            <person name="Kim K.M."/>
            <person name="Shin Y."/>
            <person name="Jung M."/>
            <person name="Lee S.J."/>
            <person name="Yim H.S."/>
            <person name="Lee J.H."/>
            <person name="Bhattacharya D."/>
            <person name="Yoon H.S."/>
        </authorList>
    </citation>
    <scope>NUCLEOTIDE SEQUENCE [LARGE SCALE GENOMIC DNA]</scope>
    <source>
        <strain evidence="3 4">SKKU-2015</strain>
        <tissue evidence="3">Whole body</tissue>
    </source>
</reference>
<dbReference type="EMBL" id="NBIV01000261">
    <property type="protein sequence ID" value="PXF40766.1"/>
    <property type="molecule type" value="Genomic_DNA"/>
</dbReference>
<evidence type="ECO:0000256" key="2">
    <source>
        <dbReference type="SAM" id="MobiDB-lite"/>
    </source>
</evidence>
<feature type="region of interest" description="Disordered" evidence="2">
    <location>
        <begin position="120"/>
        <end position="142"/>
    </location>
</feature>
<comment type="caution">
    <text evidence="3">The sequence shown here is derived from an EMBL/GenBank/DDBJ whole genome shotgun (WGS) entry which is preliminary data.</text>
</comment>
<proteinExistence type="predicted"/>
<name>A0A2V3IFA1_9FLOR</name>
<keyword evidence="1" id="KW-0175">Coiled coil</keyword>
<dbReference type="AlphaFoldDB" id="A0A2V3IFA1"/>
<sequence length="142" mass="15083">MPSNSEPALSPQQLADRSVQRMQALTNELHDTMLSHHSATFEQCESAAERTLLAITDMETQVDQLYEKLNRTIEQLESSVDTMMRNAIQSASSHVSGAASVPPDSITASCLPSATHCASPQPASLANCTPATAAASSRAPTE</sequence>
<feature type="compositionally biased region" description="Low complexity" evidence="2">
    <location>
        <begin position="129"/>
        <end position="142"/>
    </location>
</feature>
<evidence type="ECO:0000256" key="1">
    <source>
        <dbReference type="SAM" id="Coils"/>
    </source>
</evidence>